<accession>A0AAE8HP55</accession>
<proteinExistence type="predicted"/>
<evidence type="ECO:0000313" key="1">
    <source>
        <dbReference type="EMBL" id="APT30438.1"/>
    </source>
</evidence>
<reference evidence="1 3" key="1">
    <citation type="submission" date="2016-04" db="EMBL/GenBank/DDBJ databases">
        <title>Complete genome sequencing and analysis of CBMB27, Methylobacterium phyllosphaerae isolated from leaf tissues of rice (Oryza sativa L.).</title>
        <authorList>
            <person name="Lee Y."/>
            <person name="Hwangbo K."/>
            <person name="Chung H."/>
            <person name="Yoo J."/>
            <person name="Kim K.Y."/>
            <person name="Sa T.M."/>
            <person name="Um Y."/>
            <person name="Madhaiyan M."/>
        </authorList>
    </citation>
    <scope>NUCLEOTIDE SEQUENCE [LARGE SCALE GENOMIC DNA]</scope>
    <source>
        <strain evidence="1 3">CBMB27</strain>
    </source>
</reference>
<keyword evidence="3" id="KW-1185">Reference proteome</keyword>
<dbReference type="EMBL" id="FOPK01000004">
    <property type="protein sequence ID" value="SFG47639.1"/>
    <property type="molecule type" value="Genomic_DNA"/>
</dbReference>
<dbReference type="Proteomes" id="UP000185487">
    <property type="component" value="Chromosome"/>
</dbReference>
<gene>
    <name evidence="1" type="ORF">MCBMB27_01147</name>
    <name evidence="2" type="ORF">SAMN05192567_10410</name>
</gene>
<name>A0AAE8HP55_9HYPH</name>
<dbReference type="Proteomes" id="UP000199140">
    <property type="component" value="Unassembled WGS sequence"/>
</dbReference>
<evidence type="ECO:0000313" key="4">
    <source>
        <dbReference type="Proteomes" id="UP000199140"/>
    </source>
</evidence>
<dbReference type="RefSeq" id="WP_053609826.1">
    <property type="nucleotide sequence ID" value="NZ_CP015367.1"/>
</dbReference>
<dbReference type="AlphaFoldDB" id="A0AAE8HP55"/>
<sequence>MDPATAKTLVSAALVAAISLFSVVSLQAFVAQILADLRDAGSAPRAVPVPVRVDRRIPPQA</sequence>
<dbReference type="KEGG" id="mphy:MCBMB27_01147"/>
<evidence type="ECO:0000313" key="3">
    <source>
        <dbReference type="Proteomes" id="UP000185487"/>
    </source>
</evidence>
<protein>
    <submittedName>
        <fullName evidence="2">Uncharacterized protein</fullName>
    </submittedName>
</protein>
<organism evidence="2 4">
    <name type="scientific">Methylobacterium phyllosphaerae</name>
    <dbReference type="NCBI Taxonomy" id="418223"/>
    <lineage>
        <taxon>Bacteria</taxon>
        <taxon>Pseudomonadati</taxon>
        <taxon>Pseudomonadota</taxon>
        <taxon>Alphaproteobacteria</taxon>
        <taxon>Hyphomicrobiales</taxon>
        <taxon>Methylobacteriaceae</taxon>
        <taxon>Methylobacterium</taxon>
    </lineage>
</organism>
<reference evidence="2 4" key="2">
    <citation type="submission" date="2016-10" db="EMBL/GenBank/DDBJ databases">
        <authorList>
            <person name="Varghese N."/>
            <person name="Submissions S."/>
        </authorList>
    </citation>
    <scope>NUCLEOTIDE SEQUENCE [LARGE SCALE GENOMIC DNA]</scope>
    <source>
        <strain evidence="2 4">CBMB27</strain>
    </source>
</reference>
<dbReference type="EMBL" id="CP015367">
    <property type="protein sequence ID" value="APT30438.1"/>
    <property type="molecule type" value="Genomic_DNA"/>
</dbReference>
<evidence type="ECO:0000313" key="2">
    <source>
        <dbReference type="EMBL" id="SFG47639.1"/>
    </source>
</evidence>